<dbReference type="SMART" id="SM00861">
    <property type="entry name" value="Transket_pyr"/>
    <property type="match status" value="1"/>
</dbReference>
<proteinExistence type="predicted"/>
<keyword evidence="4" id="KW-0786">Thiamine pyrophosphate</keyword>
<evidence type="ECO:0000313" key="7">
    <source>
        <dbReference type="EMBL" id="GMA88579.1"/>
    </source>
</evidence>
<dbReference type="Gene3D" id="3.40.50.11610">
    <property type="entry name" value="Multifunctional 2-oxoglutarate metabolism enzyme, C-terminal domain"/>
    <property type="match status" value="2"/>
</dbReference>
<reference evidence="8" key="1">
    <citation type="journal article" date="2019" name="Int. J. Syst. Evol. Microbiol.">
        <title>The Global Catalogue of Microorganisms (GCM) 10K type strain sequencing project: providing services to taxonomists for standard genome sequencing and annotation.</title>
        <authorList>
            <consortium name="The Broad Institute Genomics Platform"/>
            <consortium name="The Broad Institute Genome Sequencing Center for Infectious Disease"/>
            <person name="Wu L."/>
            <person name="Ma J."/>
        </authorList>
    </citation>
    <scope>NUCLEOTIDE SEQUENCE [LARGE SCALE GENOMIC DNA]</scope>
    <source>
        <strain evidence="8">NBRC 108730</strain>
    </source>
</reference>
<dbReference type="InterPro" id="IPR029061">
    <property type="entry name" value="THDP-binding"/>
</dbReference>
<feature type="compositionally biased region" description="Basic residues" evidence="5">
    <location>
        <begin position="222"/>
        <end position="243"/>
    </location>
</feature>
<sequence length="320" mass="35275">MRLAGQDSRRGTFVQRHSVLIDKRTGEEWTPLLYLSEDQARFWVYDSLLSEFAAMGFEYGYSVERPDALVLWEAQFGDFVNGAQTIIDEFISASEQKWGQHSSVVLLLPHGYEGQGPDHSSARIERFLQMCAEDNMTVAMPRLAGVVLPPAAPAGVRQAAPSAGGVHAEVDAAAEGGGERAGGLHHRRVPHGHPRRVGRRRAGRPRGDVLGQDHLGPAGRARAPRRHPHRDRAGRAAWRRCRSTRSSPSLARYPQAQVVFAQQEPANMGPWPHMALHLPEHLGGRPLHRASRPASASPAAGSTKKHEQEQRDLLAQAFDR</sequence>
<evidence type="ECO:0000256" key="1">
    <source>
        <dbReference type="ARBA" id="ARBA00001964"/>
    </source>
</evidence>
<dbReference type="EMBL" id="BSUZ01000001">
    <property type="protein sequence ID" value="GMA88579.1"/>
    <property type="molecule type" value="Genomic_DNA"/>
</dbReference>
<dbReference type="Pfam" id="PF16870">
    <property type="entry name" value="OxoGdeHyase_C"/>
    <property type="match status" value="1"/>
</dbReference>
<keyword evidence="8" id="KW-1185">Reference proteome</keyword>
<evidence type="ECO:0000313" key="8">
    <source>
        <dbReference type="Proteomes" id="UP001157017"/>
    </source>
</evidence>
<keyword evidence="3" id="KW-0560">Oxidoreductase</keyword>
<dbReference type="Gene3D" id="3.40.50.12470">
    <property type="match status" value="1"/>
</dbReference>
<dbReference type="EC" id="1.2.4.2" evidence="2"/>
<feature type="compositionally biased region" description="Basic and acidic residues" evidence="5">
    <location>
        <begin position="304"/>
        <end position="320"/>
    </location>
</feature>
<name>A0ABQ6JN87_9ACTN</name>
<dbReference type="Pfam" id="PF02779">
    <property type="entry name" value="Transket_pyr"/>
    <property type="match status" value="1"/>
</dbReference>
<evidence type="ECO:0000256" key="4">
    <source>
        <dbReference type="ARBA" id="ARBA00023052"/>
    </source>
</evidence>
<feature type="domain" description="Transketolase-like pyrimidine-binding" evidence="6">
    <location>
        <begin position="1"/>
        <end position="156"/>
    </location>
</feature>
<evidence type="ECO:0000256" key="5">
    <source>
        <dbReference type="SAM" id="MobiDB-lite"/>
    </source>
</evidence>
<dbReference type="InterPro" id="IPR031717">
    <property type="entry name" value="ODO-1/KGD_C"/>
</dbReference>
<evidence type="ECO:0000259" key="6">
    <source>
        <dbReference type="SMART" id="SM00861"/>
    </source>
</evidence>
<feature type="region of interest" description="Disordered" evidence="5">
    <location>
        <begin position="281"/>
        <end position="320"/>
    </location>
</feature>
<dbReference type="SUPFAM" id="SSF52518">
    <property type="entry name" value="Thiamin diphosphate-binding fold (THDP-binding)"/>
    <property type="match status" value="1"/>
</dbReference>
<dbReference type="InterPro" id="IPR011603">
    <property type="entry name" value="2oxoglutarate_DH_E1"/>
</dbReference>
<feature type="region of interest" description="Disordered" evidence="5">
    <location>
        <begin position="177"/>
        <end position="249"/>
    </location>
</feature>
<dbReference type="PANTHER" id="PTHR23152:SF4">
    <property type="entry name" value="2-OXOADIPATE DEHYDROGENASE COMPLEX COMPONENT E1"/>
    <property type="match status" value="1"/>
</dbReference>
<protein>
    <recommendedName>
        <fullName evidence="2">oxoglutarate dehydrogenase (succinyl-transferring)</fullName>
        <ecNumber evidence="2">1.2.4.2</ecNumber>
    </recommendedName>
</protein>
<accession>A0ABQ6JN87</accession>
<feature type="compositionally biased region" description="Basic residues" evidence="5">
    <location>
        <begin position="183"/>
        <end position="204"/>
    </location>
</feature>
<dbReference type="InterPro" id="IPR005475">
    <property type="entry name" value="Transketolase-like_Pyr-bd"/>
</dbReference>
<gene>
    <name evidence="7" type="ORF">GCM10025868_38290</name>
</gene>
<evidence type="ECO:0000256" key="2">
    <source>
        <dbReference type="ARBA" id="ARBA00012280"/>
    </source>
</evidence>
<dbReference type="InterPro" id="IPR042179">
    <property type="entry name" value="KGD_C_sf"/>
</dbReference>
<comment type="caution">
    <text evidence="7">The sequence shown here is derived from an EMBL/GenBank/DDBJ whole genome shotgun (WGS) entry which is preliminary data.</text>
</comment>
<dbReference type="Proteomes" id="UP001157017">
    <property type="component" value="Unassembled WGS sequence"/>
</dbReference>
<evidence type="ECO:0000256" key="3">
    <source>
        <dbReference type="ARBA" id="ARBA00023002"/>
    </source>
</evidence>
<comment type="cofactor">
    <cofactor evidence="1">
        <name>thiamine diphosphate</name>
        <dbReference type="ChEBI" id="CHEBI:58937"/>
    </cofactor>
</comment>
<organism evidence="7 8">
    <name type="scientific">Angustibacter aerolatus</name>
    <dbReference type="NCBI Taxonomy" id="1162965"/>
    <lineage>
        <taxon>Bacteria</taxon>
        <taxon>Bacillati</taxon>
        <taxon>Actinomycetota</taxon>
        <taxon>Actinomycetes</taxon>
        <taxon>Kineosporiales</taxon>
        <taxon>Kineosporiaceae</taxon>
    </lineage>
</organism>
<dbReference type="PANTHER" id="PTHR23152">
    <property type="entry name" value="2-OXOGLUTARATE DEHYDROGENASE"/>
    <property type="match status" value="1"/>
</dbReference>